<dbReference type="Gene3D" id="3.30.365.10">
    <property type="entry name" value="Aldehyde oxidase/xanthine dehydrogenase, molybdopterin binding domain"/>
    <property type="match status" value="1"/>
</dbReference>
<evidence type="ECO:0000313" key="4">
    <source>
        <dbReference type="Proteomes" id="UP000828390"/>
    </source>
</evidence>
<dbReference type="GO" id="GO:0005506">
    <property type="term" value="F:iron ion binding"/>
    <property type="evidence" value="ECO:0007669"/>
    <property type="project" value="InterPro"/>
</dbReference>
<reference evidence="3" key="1">
    <citation type="journal article" date="2019" name="bioRxiv">
        <title>The Genome of the Zebra Mussel, Dreissena polymorpha: A Resource for Invasive Species Research.</title>
        <authorList>
            <person name="McCartney M.A."/>
            <person name="Auch B."/>
            <person name="Kono T."/>
            <person name="Mallez S."/>
            <person name="Zhang Y."/>
            <person name="Obille A."/>
            <person name="Becker A."/>
            <person name="Abrahante J.E."/>
            <person name="Garbe J."/>
            <person name="Badalamenti J.P."/>
            <person name="Herman A."/>
            <person name="Mangelson H."/>
            <person name="Liachko I."/>
            <person name="Sullivan S."/>
            <person name="Sone E.D."/>
            <person name="Koren S."/>
            <person name="Silverstein K.A.T."/>
            <person name="Beckman K.B."/>
            <person name="Gohl D.M."/>
        </authorList>
    </citation>
    <scope>NUCLEOTIDE SEQUENCE</scope>
    <source>
        <strain evidence="3">Duluth1</strain>
        <tissue evidence="3">Whole animal</tissue>
    </source>
</reference>
<dbReference type="InterPro" id="IPR008274">
    <property type="entry name" value="AldOxase/xan_DH_MoCoBD1"/>
</dbReference>
<proteinExistence type="predicted"/>
<dbReference type="GO" id="GO:0016491">
    <property type="term" value="F:oxidoreductase activity"/>
    <property type="evidence" value="ECO:0007669"/>
    <property type="project" value="InterPro"/>
</dbReference>
<accession>A0A9D4RZG8</accession>
<evidence type="ECO:0000313" key="3">
    <source>
        <dbReference type="EMBL" id="KAH3886874.1"/>
    </source>
</evidence>
<protein>
    <recommendedName>
        <fullName evidence="2">Aldehyde oxidase/xanthine dehydrogenase first molybdopterin binding domain-containing protein</fullName>
    </recommendedName>
</protein>
<dbReference type="PANTHER" id="PTHR11908">
    <property type="entry name" value="XANTHINE DEHYDROGENASE"/>
    <property type="match status" value="1"/>
</dbReference>
<evidence type="ECO:0000259" key="2">
    <source>
        <dbReference type="Pfam" id="PF02738"/>
    </source>
</evidence>
<dbReference type="PANTHER" id="PTHR11908:SF132">
    <property type="entry name" value="ALDEHYDE OXIDASE 1-RELATED"/>
    <property type="match status" value="1"/>
</dbReference>
<keyword evidence="1" id="KW-0500">Molybdenum</keyword>
<comment type="caution">
    <text evidence="3">The sequence shown here is derived from an EMBL/GenBank/DDBJ whole genome shotgun (WGS) entry which is preliminary data.</text>
</comment>
<sequence length="56" mass="6100">MISGEIHCGTQAHFSLETQISIAVPTEDGMKVYASSQWIDYTQKCVAQVLGVPCAR</sequence>
<name>A0A9D4RZG8_DREPO</name>
<dbReference type="InterPro" id="IPR037165">
    <property type="entry name" value="AldOxase/xan_DH_Mopterin-bd_sf"/>
</dbReference>
<dbReference type="EMBL" id="JAIWYP010000001">
    <property type="protein sequence ID" value="KAH3886874.1"/>
    <property type="molecule type" value="Genomic_DNA"/>
</dbReference>
<dbReference type="Pfam" id="PF02738">
    <property type="entry name" value="MoCoBD_1"/>
    <property type="match status" value="1"/>
</dbReference>
<dbReference type="InterPro" id="IPR016208">
    <property type="entry name" value="Ald_Oxase/xanthine_DH-like"/>
</dbReference>
<dbReference type="AlphaFoldDB" id="A0A9D4RZG8"/>
<reference evidence="3" key="2">
    <citation type="submission" date="2020-11" db="EMBL/GenBank/DDBJ databases">
        <authorList>
            <person name="McCartney M.A."/>
            <person name="Auch B."/>
            <person name="Kono T."/>
            <person name="Mallez S."/>
            <person name="Becker A."/>
            <person name="Gohl D.M."/>
            <person name="Silverstein K.A.T."/>
            <person name="Koren S."/>
            <person name="Bechman K.B."/>
            <person name="Herman A."/>
            <person name="Abrahante J.E."/>
            <person name="Garbe J."/>
        </authorList>
    </citation>
    <scope>NUCLEOTIDE SEQUENCE</scope>
    <source>
        <strain evidence="3">Duluth1</strain>
        <tissue evidence="3">Whole animal</tissue>
    </source>
</reference>
<dbReference type="Proteomes" id="UP000828390">
    <property type="component" value="Unassembled WGS sequence"/>
</dbReference>
<gene>
    <name evidence="3" type="ORF">DPMN_010887</name>
</gene>
<organism evidence="3 4">
    <name type="scientific">Dreissena polymorpha</name>
    <name type="common">Zebra mussel</name>
    <name type="synonym">Mytilus polymorpha</name>
    <dbReference type="NCBI Taxonomy" id="45954"/>
    <lineage>
        <taxon>Eukaryota</taxon>
        <taxon>Metazoa</taxon>
        <taxon>Spiralia</taxon>
        <taxon>Lophotrochozoa</taxon>
        <taxon>Mollusca</taxon>
        <taxon>Bivalvia</taxon>
        <taxon>Autobranchia</taxon>
        <taxon>Heteroconchia</taxon>
        <taxon>Euheterodonta</taxon>
        <taxon>Imparidentia</taxon>
        <taxon>Neoheterodontei</taxon>
        <taxon>Myida</taxon>
        <taxon>Dreissenoidea</taxon>
        <taxon>Dreissenidae</taxon>
        <taxon>Dreissena</taxon>
    </lineage>
</organism>
<keyword evidence="4" id="KW-1185">Reference proteome</keyword>
<dbReference type="SUPFAM" id="SSF56003">
    <property type="entry name" value="Molybdenum cofactor-binding domain"/>
    <property type="match status" value="1"/>
</dbReference>
<feature type="domain" description="Aldehyde oxidase/xanthine dehydrogenase first molybdopterin binding" evidence="2">
    <location>
        <begin position="2"/>
        <end position="54"/>
    </location>
</feature>
<evidence type="ECO:0000256" key="1">
    <source>
        <dbReference type="ARBA" id="ARBA00022505"/>
    </source>
</evidence>